<comment type="similarity">
    <text evidence="2">Belongs to the G-protein coupled receptor 1 family.</text>
</comment>
<feature type="transmembrane region" description="Helical" evidence="10">
    <location>
        <begin position="99"/>
        <end position="119"/>
    </location>
</feature>
<feature type="compositionally biased region" description="Low complexity" evidence="9">
    <location>
        <begin position="460"/>
        <end position="478"/>
    </location>
</feature>
<feature type="domain" description="G-protein coupled receptors family 1 profile" evidence="11">
    <location>
        <begin position="78"/>
        <end position="429"/>
    </location>
</feature>
<evidence type="ECO:0000256" key="10">
    <source>
        <dbReference type="SAM" id="Phobius"/>
    </source>
</evidence>
<dbReference type="SUPFAM" id="SSF81321">
    <property type="entry name" value="Family A G protein-coupled receptor-like"/>
    <property type="match status" value="2"/>
</dbReference>
<feature type="transmembrane region" description="Helical" evidence="10">
    <location>
        <begin position="405"/>
        <end position="432"/>
    </location>
</feature>
<evidence type="ECO:0000256" key="4">
    <source>
        <dbReference type="ARBA" id="ARBA00022989"/>
    </source>
</evidence>
<dbReference type="InterPro" id="IPR000276">
    <property type="entry name" value="GPCR_Rhodpsn"/>
</dbReference>
<accession>A0A1I8HS29</accession>
<feature type="transmembrane region" description="Helical" evidence="10">
    <location>
        <begin position="240"/>
        <end position="262"/>
    </location>
</feature>
<feature type="transmembrane region" description="Helical" evidence="10">
    <location>
        <begin position="60"/>
        <end position="87"/>
    </location>
</feature>
<feature type="region of interest" description="Disordered" evidence="9">
    <location>
        <begin position="460"/>
        <end position="503"/>
    </location>
</feature>
<dbReference type="AlphaFoldDB" id="A0A1I8HS29"/>
<keyword evidence="5" id="KW-0297">G-protein coupled receptor</keyword>
<dbReference type="Gene3D" id="1.20.1070.10">
    <property type="entry name" value="Rhodopsin 7-helix transmembrane proteins"/>
    <property type="match status" value="1"/>
</dbReference>
<evidence type="ECO:0000256" key="7">
    <source>
        <dbReference type="ARBA" id="ARBA00023170"/>
    </source>
</evidence>
<dbReference type="WBParaSite" id="maker-uti_cns_0007752-snap-gene-0.5-mRNA-1">
    <property type="protein sequence ID" value="maker-uti_cns_0007752-snap-gene-0.5-mRNA-1"/>
    <property type="gene ID" value="maker-uti_cns_0007752-snap-gene-0.5"/>
</dbReference>
<keyword evidence="3 10" id="KW-0812">Transmembrane</keyword>
<name>A0A1I8HS29_9PLAT</name>
<reference evidence="13" key="1">
    <citation type="submission" date="2016-11" db="UniProtKB">
        <authorList>
            <consortium name="WormBaseParasite"/>
        </authorList>
    </citation>
    <scope>IDENTIFICATION</scope>
</reference>
<dbReference type="Pfam" id="PF00001">
    <property type="entry name" value="7tm_1"/>
    <property type="match status" value="2"/>
</dbReference>
<feature type="transmembrane region" description="Helical" evidence="10">
    <location>
        <begin position="139"/>
        <end position="159"/>
    </location>
</feature>
<keyword evidence="4 10" id="KW-1133">Transmembrane helix</keyword>
<sequence length="520" mass="58146">MPPLDPRWVNCSHHWKSRTHSSDTAAMRRFYVCMNASELLAVFDSTKHELTDTRNREFPILVGIISVYALFILFGTFGNGMVIYTVLRNRHMQTARNLFIVNLAVSDFTLCAVTQPLNIIRLFQYYVGWPLGMALCKMANMLTGVNMFVSAFSITAVALDRFRSELASFPVEIQLKPKPLFCSNRENTLVVGRFIAKGVATGCLQPSCKYFIYFYKALRSPDSEQVILYPTRTQISKTNLALTLLCIWGSACLVASPLAVFATNDFNKLMIPPVNLCMESPESWLVKLVYSIAAMLLQSVLPLTIVSAAYAVIYHRMQQRARQTKERRALTAATGVAAERAAAEAMRQRRATGLLVAISVTFGISWLPLSVGNVIHDWRYFRAPKQLQEWKNGPPASESSSNSNILIVASQCATLLIVLVSACLNPIFYGWFNENFQTEFQRMLCSSRLAVGRFKFQQPQTQQKEKQQQQQQQQEQQPEAIPLACLDANGDAKDSGDGDEGGKVLLTVAEVEPSLESGFV</sequence>
<keyword evidence="6 10" id="KW-0472">Membrane</keyword>
<evidence type="ECO:0000256" key="1">
    <source>
        <dbReference type="ARBA" id="ARBA00004141"/>
    </source>
</evidence>
<dbReference type="Proteomes" id="UP000095280">
    <property type="component" value="Unplaced"/>
</dbReference>
<comment type="subcellular location">
    <subcellularLocation>
        <location evidence="1">Membrane</location>
        <topology evidence="1">Multi-pass membrane protein</topology>
    </subcellularLocation>
</comment>
<feature type="transmembrane region" description="Helical" evidence="10">
    <location>
        <begin position="354"/>
        <end position="375"/>
    </location>
</feature>
<feature type="compositionally biased region" description="Basic and acidic residues" evidence="9">
    <location>
        <begin position="490"/>
        <end position="502"/>
    </location>
</feature>
<dbReference type="PROSITE" id="PS50262">
    <property type="entry name" value="G_PROTEIN_RECEP_F1_2"/>
    <property type="match status" value="1"/>
</dbReference>
<evidence type="ECO:0000256" key="9">
    <source>
        <dbReference type="SAM" id="MobiDB-lite"/>
    </source>
</evidence>
<dbReference type="InterPro" id="IPR017452">
    <property type="entry name" value="GPCR_Rhodpsn_7TM"/>
</dbReference>
<dbReference type="GO" id="GO:0004983">
    <property type="term" value="F:neuropeptide Y receptor activity"/>
    <property type="evidence" value="ECO:0007669"/>
    <property type="project" value="InterPro"/>
</dbReference>
<keyword evidence="7" id="KW-0675">Receptor</keyword>
<evidence type="ECO:0000259" key="11">
    <source>
        <dbReference type="PROSITE" id="PS50262"/>
    </source>
</evidence>
<dbReference type="PRINTS" id="PR01012">
    <property type="entry name" value="NRPEPTIDEYR"/>
</dbReference>
<dbReference type="PANTHER" id="PTHR24235">
    <property type="entry name" value="NEUROPEPTIDE Y RECEPTOR"/>
    <property type="match status" value="1"/>
</dbReference>
<evidence type="ECO:0000256" key="2">
    <source>
        <dbReference type="ARBA" id="ARBA00010663"/>
    </source>
</evidence>
<evidence type="ECO:0000313" key="13">
    <source>
        <dbReference type="WBParaSite" id="maker-uti_cns_0007752-snap-gene-0.5-mRNA-1"/>
    </source>
</evidence>
<keyword evidence="12" id="KW-1185">Reference proteome</keyword>
<dbReference type="PRINTS" id="PR00237">
    <property type="entry name" value="GPCRRHODOPSN"/>
</dbReference>
<proteinExistence type="inferred from homology"/>
<organism evidence="12 13">
    <name type="scientific">Macrostomum lignano</name>
    <dbReference type="NCBI Taxonomy" id="282301"/>
    <lineage>
        <taxon>Eukaryota</taxon>
        <taxon>Metazoa</taxon>
        <taxon>Spiralia</taxon>
        <taxon>Lophotrochozoa</taxon>
        <taxon>Platyhelminthes</taxon>
        <taxon>Rhabditophora</taxon>
        <taxon>Macrostomorpha</taxon>
        <taxon>Macrostomida</taxon>
        <taxon>Macrostomidae</taxon>
        <taxon>Macrostomum</taxon>
    </lineage>
</organism>
<protein>
    <submittedName>
        <fullName evidence="13">G_PROTEIN_RECEP_F1_2 domain-containing protein</fullName>
    </submittedName>
</protein>
<dbReference type="GO" id="GO:0016020">
    <property type="term" value="C:membrane"/>
    <property type="evidence" value="ECO:0007669"/>
    <property type="project" value="UniProtKB-SubCell"/>
</dbReference>
<dbReference type="InterPro" id="IPR000611">
    <property type="entry name" value="NPY_rcpt"/>
</dbReference>
<evidence type="ECO:0000256" key="3">
    <source>
        <dbReference type="ARBA" id="ARBA00022692"/>
    </source>
</evidence>
<keyword evidence="8" id="KW-0807">Transducer</keyword>
<evidence type="ECO:0000313" key="12">
    <source>
        <dbReference type="Proteomes" id="UP000095280"/>
    </source>
</evidence>
<dbReference type="PANTHER" id="PTHR24235:SF12">
    <property type="entry name" value="G-PROTEIN COUPLED RECEPTORS FAMILY 1 PROFILE DOMAIN-CONTAINING PROTEIN"/>
    <property type="match status" value="1"/>
</dbReference>
<evidence type="ECO:0000256" key="8">
    <source>
        <dbReference type="ARBA" id="ARBA00023224"/>
    </source>
</evidence>
<feature type="transmembrane region" description="Helical" evidence="10">
    <location>
        <begin position="288"/>
        <end position="313"/>
    </location>
</feature>
<evidence type="ECO:0000256" key="6">
    <source>
        <dbReference type="ARBA" id="ARBA00023136"/>
    </source>
</evidence>
<evidence type="ECO:0000256" key="5">
    <source>
        <dbReference type="ARBA" id="ARBA00023040"/>
    </source>
</evidence>